<accession>A0A0E9RM43</accession>
<reference evidence="1" key="1">
    <citation type="submission" date="2014-11" db="EMBL/GenBank/DDBJ databases">
        <authorList>
            <person name="Amaro Gonzalez C."/>
        </authorList>
    </citation>
    <scope>NUCLEOTIDE SEQUENCE</scope>
</reference>
<proteinExistence type="predicted"/>
<protein>
    <submittedName>
        <fullName evidence="1">Uncharacterized protein</fullName>
    </submittedName>
</protein>
<dbReference type="EMBL" id="GBXM01079169">
    <property type="protein sequence ID" value="JAH29408.1"/>
    <property type="molecule type" value="Transcribed_RNA"/>
</dbReference>
<evidence type="ECO:0000313" key="1">
    <source>
        <dbReference type="EMBL" id="JAH29408.1"/>
    </source>
</evidence>
<dbReference type="AlphaFoldDB" id="A0A0E9RM43"/>
<sequence length="36" mass="3914">MCPIVGVPDCLSFLHPSVLLSSALSVSFPFRRSPPR</sequence>
<name>A0A0E9RM43_ANGAN</name>
<organism evidence="1">
    <name type="scientific">Anguilla anguilla</name>
    <name type="common">European freshwater eel</name>
    <name type="synonym">Muraena anguilla</name>
    <dbReference type="NCBI Taxonomy" id="7936"/>
    <lineage>
        <taxon>Eukaryota</taxon>
        <taxon>Metazoa</taxon>
        <taxon>Chordata</taxon>
        <taxon>Craniata</taxon>
        <taxon>Vertebrata</taxon>
        <taxon>Euteleostomi</taxon>
        <taxon>Actinopterygii</taxon>
        <taxon>Neopterygii</taxon>
        <taxon>Teleostei</taxon>
        <taxon>Anguilliformes</taxon>
        <taxon>Anguillidae</taxon>
        <taxon>Anguilla</taxon>
    </lineage>
</organism>
<reference evidence="1" key="2">
    <citation type="journal article" date="2015" name="Fish Shellfish Immunol.">
        <title>Early steps in the European eel (Anguilla anguilla)-Vibrio vulnificus interaction in the gills: Role of the RtxA13 toxin.</title>
        <authorList>
            <person name="Callol A."/>
            <person name="Pajuelo D."/>
            <person name="Ebbesson L."/>
            <person name="Teles M."/>
            <person name="MacKenzie S."/>
            <person name="Amaro C."/>
        </authorList>
    </citation>
    <scope>NUCLEOTIDE SEQUENCE</scope>
</reference>